<dbReference type="PANTHER" id="PTHR43080">
    <property type="entry name" value="CBS DOMAIN-CONTAINING PROTEIN CBSX3, MITOCHONDRIAL"/>
    <property type="match status" value="1"/>
</dbReference>
<sequence length="131" mass="15077">MFMDRPISLLMNRHITTVDMSETIDMVEKKMDANKLSCCALVVDSKQRCFGVITYPDIVHFYEKGKNPKAEHAWELCTHKVIAVNPDTSARETATLMLEHKIHHIVILENQLIKGVVSSMDFVREYLKQNT</sequence>
<dbReference type="SMART" id="SM00116">
    <property type="entry name" value="CBS"/>
    <property type="match status" value="2"/>
</dbReference>
<dbReference type="CDD" id="cd02205">
    <property type="entry name" value="CBS_pair_SF"/>
    <property type="match status" value="1"/>
</dbReference>
<evidence type="ECO:0000313" key="4">
    <source>
        <dbReference type="EMBL" id="PPK72872.1"/>
    </source>
</evidence>
<feature type="domain" description="CBS" evidence="3">
    <location>
        <begin position="77"/>
        <end position="131"/>
    </location>
</feature>
<organism evidence="4 5">
    <name type="scientific">Methylobacter tundripaludum</name>
    <dbReference type="NCBI Taxonomy" id="173365"/>
    <lineage>
        <taxon>Bacteria</taxon>
        <taxon>Pseudomonadati</taxon>
        <taxon>Pseudomonadota</taxon>
        <taxon>Gammaproteobacteria</taxon>
        <taxon>Methylococcales</taxon>
        <taxon>Methylococcaceae</taxon>
        <taxon>Methylobacter</taxon>
    </lineage>
</organism>
<protein>
    <submittedName>
        <fullName evidence="4">CBS domain protein</fullName>
    </submittedName>
</protein>
<evidence type="ECO:0000256" key="1">
    <source>
        <dbReference type="ARBA" id="ARBA00023122"/>
    </source>
</evidence>
<keyword evidence="5" id="KW-1185">Reference proteome</keyword>
<dbReference type="InterPro" id="IPR051257">
    <property type="entry name" value="Diverse_CBS-Domain"/>
</dbReference>
<reference evidence="4 5" key="1">
    <citation type="submission" date="2018-02" db="EMBL/GenBank/DDBJ databases">
        <title>Subsurface microbial communities from deep shales in Ohio and West Virginia, USA.</title>
        <authorList>
            <person name="Wrighton K."/>
        </authorList>
    </citation>
    <scope>NUCLEOTIDE SEQUENCE [LARGE SCALE GENOMIC DNA]</scope>
    <source>
        <strain evidence="4 5">OWC-G53F</strain>
    </source>
</reference>
<evidence type="ECO:0000256" key="2">
    <source>
        <dbReference type="PROSITE-ProRule" id="PRU00703"/>
    </source>
</evidence>
<feature type="domain" description="CBS" evidence="3">
    <location>
        <begin position="11"/>
        <end position="69"/>
    </location>
</feature>
<dbReference type="OrthoDB" id="9793295at2"/>
<dbReference type="InterPro" id="IPR000644">
    <property type="entry name" value="CBS_dom"/>
</dbReference>
<comment type="caution">
    <text evidence="4">The sequence shown here is derived from an EMBL/GenBank/DDBJ whole genome shotgun (WGS) entry which is preliminary data.</text>
</comment>
<gene>
    <name evidence="4" type="ORF">B0F88_103310</name>
</gene>
<dbReference type="AlphaFoldDB" id="A0A2S6H5W9"/>
<dbReference type="PROSITE" id="PS51371">
    <property type="entry name" value="CBS"/>
    <property type="match status" value="2"/>
</dbReference>
<dbReference type="Gene3D" id="3.10.580.10">
    <property type="entry name" value="CBS-domain"/>
    <property type="match status" value="1"/>
</dbReference>
<proteinExistence type="predicted"/>
<dbReference type="PANTHER" id="PTHR43080:SF29">
    <property type="entry name" value="OS02G0818000 PROTEIN"/>
    <property type="match status" value="1"/>
</dbReference>
<keyword evidence="1 2" id="KW-0129">CBS domain</keyword>
<accession>A0A2S6H5W9</accession>
<dbReference type="SUPFAM" id="SSF54631">
    <property type="entry name" value="CBS-domain pair"/>
    <property type="match status" value="1"/>
</dbReference>
<dbReference type="InterPro" id="IPR046342">
    <property type="entry name" value="CBS_dom_sf"/>
</dbReference>
<dbReference type="Proteomes" id="UP000238071">
    <property type="component" value="Unassembled WGS sequence"/>
</dbReference>
<evidence type="ECO:0000313" key="5">
    <source>
        <dbReference type="Proteomes" id="UP000238071"/>
    </source>
</evidence>
<evidence type="ECO:0000259" key="3">
    <source>
        <dbReference type="PROSITE" id="PS51371"/>
    </source>
</evidence>
<dbReference type="Pfam" id="PF00571">
    <property type="entry name" value="CBS"/>
    <property type="match status" value="2"/>
</dbReference>
<dbReference type="EMBL" id="PTIY01000003">
    <property type="protein sequence ID" value="PPK72872.1"/>
    <property type="molecule type" value="Genomic_DNA"/>
</dbReference>
<name>A0A2S6H5W9_9GAMM</name>